<proteinExistence type="predicted"/>
<dbReference type="Proteomes" id="UP000005178">
    <property type="component" value="Unassembled WGS sequence"/>
</dbReference>
<protein>
    <submittedName>
        <fullName evidence="1">Uncharacterized protein</fullName>
    </submittedName>
</protein>
<reference evidence="1" key="1">
    <citation type="submission" date="2008-01" db="EMBL/GenBank/DDBJ databases">
        <authorList>
            <person name="Fulton L."/>
            <person name="Clifton S."/>
            <person name="Fulton B."/>
            <person name="Xu J."/>
            <person name="Minx P."/>
            <person name="Pepin K.H."/>
            <person name="Johnson M."/>
            <person name="Thiruvilangam P."/>
            <person name="Bhonagiri V."/>
            <person name="Nash W.E."/>
            <person name="Mardis E.R."/>
            <person name="Wilson R.K."/>
        </authorList>
    </citation>
    <scope>NUCLEOTIDE SEQUENCE [LARGE SCALE GENOMIC DNA]</scope>
    <source>
        <strain evidence="1">DSM 17244</strain>
    </source>
</reference>
<gene>
    <name evidence="1" type="ORF">ANASTE_00611</name>
</gene>
<sequence length="45" mass="5502">MFSFSTIFTFIVEFHNPFIKKFIKSQFKIRKTRGLKSILFSYYIT</sequence>
<dbReference type="HOGENOM" id="CLU_3195421_0_0_9"/>
<keyword evidence="2" id="KW-1185">Reference proteome</keyword>
<reference evidence="1" key="2">
    <citation type="submission" date="2013-08" db="EMBL/GenBank/DDBJ databases">
        <title>Draft genome sequence of Anaerofustis stercorihominis (DSM 17244).</title>
        <authorList>
            <person name="Sudarsanam P."/>
            <person name="Ley R."/>
            <person name="Guruge J."/>
            <person name="Turnbaugh P.J."/>
            <person name="Mahowald M."/>
            <person name="Liep D."/>
            <person name="Gordon J."/>
        </authorList>
    </citation>
    <scope>NUCLEOTIDE SEQUENCE</scope>
    <source>
        <strain evidence="1">DSM 17244</strain>
    </source>
</reference>
<comment type="caution">
    <text evidence="1">The sequence shown here is derived from an EMBL/GenBank/DDBJ whole genome shotgun (WGS) entry which is preliminary data.</text>
</comment>
<dbReference type="EMBL" id="ABIL02000005">
    <property type="protein sequence ID" value="EDS72896.1"/>
    <property type="molecule type" value="Genomic_DNA"/>
</dbReference>
<evidence type="ECO:0000313" key="1">
    <source>
        <dbReference type="EMBL" id="EDS72896.1"/>
    </source>
</evidence>
<organism evidence="1 2">
    <name type="scientific">Anaerofustis stercorihominis DSM 17244</name>
    <dbReference type="NCBI Taxonomy" id="445971"/>
    <lineage>
        <taxon>Bacteria</taxon>
        <taxon>Bacillati</taxon>
        <taxon>Bacillota</taxon>
        <taxon>Clostridia</taxon>
        <taxon>Eubacteriales</taxon>
        <taxon>Eubacteriaceae</taxon>
        <taxon>Anaerofustis</taxon>
    </lineage>
</organism>
<accession>B1C7A9</accession>
<evidence type="ECO:0000313" key="2">
    <source>
        <dbReference type="Proteomes" id="UP000005178"/>
    </source>
</evidence>
<name>B1C7A9_9FIRM</name>
<dbReference type="AlphaFoldDB" id="B1C7A9"/>